<reference evidence="2 3" key="1">
    <citation type="submission" date="2015-06" db="EMBL/GenBank/DDBJ databases">
        <title>Draft genome of the ant-associated black yeast Phialophora attae CBS 131958.</title>
        <authorList>
            <person name="Moreno L.F."/>
            <person name="Stielow B.J."/>
            <person name="de Hoog S."/>
            <person name="Vicente V.A."/>
            <person name="Weiss V.A."/>
            <person name="de Vries M."/>
            <person name="Cruz L.M."/>
            <person name="Souza E.M."/>
        </authorList>
    </citation>
    <scope>NUCLEOTIDE SEQUENCE [LARGE SCALE GENOMIC DNA]</scope>
    <source>
        <strain evidence="2 3">CBS 131958</strain>
    </source>
</reference>
<name>A0A0N0NJ37_9EURO</name>
<dbReference type="Proteomes" id="UP000038010">
    <property type="component" value="Unassembled WGS sequence"/>
</dbReference>
<evidence type="ECO:0000313" key="2">
    <source>
        <dbReference type="EMBL" id="KPI36468.1"/>
    </source>
</evidence>
<comment type="caution">
    <text evidence="2">The sequence shown here is derived from an EMBL/GenBank/DDBJ whole genome shotgun (WGS) entry which is preliminary data.</text>
</comment>
<dbReference type="PANTHER" id="PTHR47843:SF5">
    <property type="entry name" value="BTB_POZ DOMAIN PROTEIN"/>
    <property type="match status" value="1"/>
</dbReference>
<dbReference type="SUPFAM" id="SSF54695">
    <property type="entry name" value="POZ domain"/>
    <property type="match status" value="1"/>
</dbReference>
<protein>
    <recommendedName>
        <fullName evidence="1">BTB domain-containing protein</fullName>
    </recommendedName>
</protein>
<dbReference type="SMART" id="SM00225">
    <property type="entry name" value="BTB"/>
    <property type="match status" value="1"/>
</dbReference>
<dbReference type="GeneID" id="28734772"/>
<dbReference type="Pfam" id="PF00651">
    <property type="entry name" value="BTB"/>
    <property type="match status" value="1"/>
</dbReference>
<dbReference type="Gene3D" id="3.30.710.10">
    <property type="entry name" value="Potassium Channel Kv1.1, Chain A"/>
    <property type="match status" value="1"/>
</dbReference>
<dbReference type="VEuPathDB" id="FungiDB:AB675_2886"/>
<dbReference type="STRING" id="1664694.A0A0N0NJ37"/>
<feature type="domain" description="BTB" evidence="1">
    <location>
        <begin position="19"/>
        <end position="78"/>
    </location>
</feature>
<dbReference type="EMBL" id="LFJN01000031">
    <property type="protein sequence ID" value="KPI36468.1"/>
    <property type="molecule type" value="Genomic_DNA"/>
</dbReference>
<dbReference type="OrthoDB" id="6359816at2759"/>
<dbReference type="InterPro" id="IPR011333">
    <property type="entry name" value="SKP1/BTB/POZ_sf"/>
</dbReference>
<accession>A0A0N0NJ37</accession>
<sequence length="254" mass="28706">MPTLSRAHGMELLKTGQYSDFTIRCGDKTFAVHKNIIALKSEYFCKAIDSGFKESVENEITIQEATPIAVGVMIVFLYLCEHSSEAKFDAIMEDLLAVFPSTFTYEECGKTTRLEDVLAVYLLADRLLVPELRDIADKDIGAQLRLAWDIDRESVSYLVDKVYTTIPSTDTCVRPYLTAWIFSQVTVSRRLSDGFQQRYGDIAEGYGYILVLARNHDPAGSLASEVLLRRQQDGKVGTFSTPAAWCRGEEWEWR</sequence>
<organism evidence="2 3">
    <name type="scientific">Cyphellophora attinorum</name>
    <dbReference type="NCBI Taxonomy" id="1664694"/>
    <lineage>
        <taxon>Eukaryota</taxon>
        <taxon>Fungi</taxon>
        <taxon>Dikarya</taxon>
        <taxon>Ascomycota</taxon>
        <taxon>Pezizomycotina</taxon>
        <taxon>Eurotiomycetes</taxon>
        <taxon>Chaetothyriomycetidae</taxon>
        <taxon>Chaetothyriales</taxon>
        <taxon>Cyphellophoraceae</taxon>
        <taxon>Cyphellophora</taxon>
    </lineage>
</organism>
<dbReference type="CDD" id="cd18186">
    <property type="entry name" value="BTB_POZ_ZBTB_KLHL-like"/>
    <property type="match status" value="1"/>
</dbReference>
<evidence type="ECO:0000313" key="3">
    <source>
        <dbReference type="Proteomes" id="UP000038010"/>
    </source>
</evidence>
<proteinExistence type="predicted"/>
<keyword evidence="3" id="KW-1185">Reference proteome</keyword>
<dbReference type="InterPro" id="IPR000210">
    <property type="entry name" value="BTB/POZ_dom"/>
</dbReference>
<dbReference type="AlphaFoldDB" id="A0A0N0NJ37"/>
<dbReference type="PROSITE" id="PS50097">
    <property type="entry name" value="BTB"/>
    <property type="match status" value="1"/>
</dbReference>
<dbReference type="PANTHER" id="PTHR47843">
    <property type="entry name" value="BTB DOMAIN-CONTAINING PROTEIN-RELATED"/>
    <property type="match status" value="1"/>
</dbReference>
<gene>
    <name evidence="2" type="ORF">AB675_2886</name>
</gene>
<evidence type="ECO:0000259" key="1">
    <source>
        <dbReference type="PROSITE" id="PS50097"/>
    </source>
</evidence>
<dbReference type="RefSeq" id="XP_017996431.1">
    <property type="nucleotide sequence ID" value="XM_018142892.1"/>
</dbReference>